<dbReference type="EMBL" id="JFBM01000079">
    <property type="protein sequence ID" value="KFU75289.1"/>
    <property type="molecule type" value="Genomic_DNA"/>
</dbReference>
<keyword evidence="3" id="KW-0804">Transcription</keyword>
<dbReference type="InterPro" id="IPR001647">
    <property type="entry name" value="HTH_TetR"/>
</dbReference>
<reference evidence="6 7" key="1">
    <citation type="journal article" date="2014" name="Genome Announc.">
        <title>Draft Genome Sequence of Amycolatopsis lurida NRRL 2430, Producer of the Glycopeptide Family Antibiotic Ristocetin.</title>
        <authorList>
            <person name="Kwun M.J."/>
            <person name="Hong H.J."/>
        </authorList>
    </citation>
    <scope>NUCLEOTIDE SEQUENCE [LARGE SCALE GENOMIC DNA]</scope>
    <source>
        <strain evidence="6 7">NRRL 2430</strain>
    </source>
</reference>
<accession>A0A2P2FF05</accession>
<feature type="domain" description="HTH tetR-type" evidence="5">
    <location>
        <begin position="12"/>
        <end position="72"/>
    </location>
</feature>
<keyword evidence="1" id="KW-0805">Transcription regulation</keyword>
<sequence>MTQAKRPGGRTARVRAKILTATVELLARDGVSAFKYEEVADRAGVHKTSVYRNWPDRNDLVIEALSRHADQQIPLADTGDLRTDVADFLLALAAELETPFGRALVNAVQSREYEEVTSTIRGVFDRRLATLRSRLERATLRGELPPVDPLFFTHMISGPVHLYRNRADLTFSRLEAERITDVVLAGIRATASQGGDLASS</sequence>
<dbReference type="AlphaFoldDB" id="A0A2P2FF05"/>
<dbReference type="Pfam" id="PF16859">
    <property type="entry name" value="TetR_C_11"/>
    <property type="match status" value="1"/>
</dbReference>
<dbReference type="SUPFAM" id="SSF48498">
    <property type="entry name" value="Tetracyclin repressor-like, C-terminal domain"/>
    <property type="match status" value="1"/>
</dbReference>
<gene>
    <name evidence="6" type="ORF">BB31_42270</name>
</gene>
<proteinExistence type="predicted"/>
<name>A0A2P2FF05_AMYLU</name>
<dbReference type="GO" id="GO:0003700">
    <property type="term" value="F:DNA-binding transcription factor activity"/>
    <property type="evidence" value="ECO:0007669"/>
    <property type="project" value="TreeGrafter"/>
</dbReference>
<evidence type="ECO:0000256" key="4">
    <source>
        <dbReference type="PROSITE-ProRule" id="PRU00335"/>
    </source>
</evidence>
<dbReference type="PANTHER" id="PTHR30055:SF148">
    <property type="entry name" value="TETR-FAMILY TRANSCRIPTIONAL REGULATOR"/>
    <property type="match status" value="1"/>
</dbReference>
<dbReference type="RefSeq" id="WP_034324684.1">
    <property type="nucleotide sequence ID" value="NZ_JFBM01000079.1"/>
</dbReference>
<dbReference type="PANTHER" id="PTHR30055">
    <property type="entry name" value="HTH-TYPE TRANSCRIPTIONAL REGULATOR RUTR"/>
    <property type="match status" value="1"/>
</dbReference>
<dbReference type="Gene3D" id="1.10.357.10">
    <property type="entry name" value="Tetracycline Repressor, domain 2"/>
    <property type="match status" value="1"/>
</dbReference>
<dbReference type="GO" id="GO:0000976">
    <property type="term" value="F:transcription cis-regulatory region binding"/>
    <property type="evidence" value="ECO:0007669"/>
    <property type="project" value="TreeGrafter"/>
</dbReference>
<dbReference type="InterPro" id="IPR050109">
    <property type="entry name" value="HTH-type_TetR-like_transc_reg"/>
</dbReference>
<dbReference type="Proteomes" id="UP000256220">
    <property type="component" value="Unassembled WGS sequence"/>
</dbReference>
<dbReference type="PROSITE" id="PS50977">
    <property type="entry name" value="HTH_TETR_2"/>
    <property type="match status" value="1"/>
</dbReference>
<feature type="DNA-binding region" description="H-T-H motif" evidence="4">
    <location>
        <begin position="35"/>
        <end position="54"/>
    </location>
</feature>
<dbReference type="InterPro" id="IPR009057">
    <property type="entry name" value="Homeodomain-like_sf"/>
</dbReference>
<dbReference type="SUPFAM" id="SSF46689">
    <property type="entry name" value="Homeodomain-like"/>
    <property type="match status" value="1"/>
</dbReference>
<evidence type="ECO:0000256" key="2">
    <source>
        <dbReference type="ARBA" id="ARBA00023125"/>
    </source>
</evidence>
<comment type="caution">
    <text evidence="6">The sequence shown here is derived from an EMBL/GenBank/DDBJ whole genome shotgun (WGS) entry which is preliminary data.</text>
</comment>
<dbReference type="Pfam" id="PF00440">
    <property type="entry name" value="TetR_N"/>
    <property type="match status" value="1"/>
</dbReference>
<evidence type="ECO:0000313" key="6">
    <source>
        <dbReference type="EMBL" id="KFU75289.1"/>
    </source>
</evidence>
<keyword evidence="7" id="KW-1185">Reference proteome</keyword>
<dbReference type="Gene3D" id="1.10.10.60">
    <property type="entry name" value="Homeodomain-like"/>
    <property type="match status" value="1"/>
</dbReference>
<evidence type="ECO:0000259" key="5">
    <source>
        <dbReference type="PROSITE" id="PS50977"/>
    </source>
</evidence>
<evidence type="ECO:0000256" key="3">
    <source>
        <dbReference type="ARBA" id="ARBA00023163"/>
    </source>
</evidence>
<keyword evidence="2 4" id="KW-0238">DNA-binding</keyword>
<dbReference type="InterPro" id="IPR011075">
    <property type="entry name" value="TetR_C"/>
</dbReference>
<evidence type="ECO:0000256" key="1">
    <source>
        <dbReference type="ARBA" id="ARBA00023015"/>
    </source>
</evidence>
<dbReference type="PRINTS" id="PR00455">
    <property type="entry name" value="HTHTETR"/>
</dbReference>
<protein>
    <submittedName>
        <fullName evidence="6">TetR family transcriptional regulator</fullName>
    </submittedName>
</protein>
<evidence type="ECO:0000313" key="7">
    <source>
        <dbReference type="Proteomes" id="UP000256220"/>
    </source>
</evidence>
<dbReference type="InterPro" id="IPR036271">
    <property type="entry name" value="Tet_transcr_reg_TetR-rel_C_sf"/>
</dbReference>
<organism evidence="6 7">
    <name type="scientific">Amycolatopsis lurida NRRL 2430</name>
    <dbReference type="NCBI Taxonomy" id="1460371"/>
    <lineage>
        <taxon>Bacteria</taxon>
        <taxon>Bacillati</taxon>
        <taxon>Actinomycetota</taxon>
        <taxon>Actinomycetes</taxon>
        <taxon>Pseudonocardiales</taxon>
        <taxon>Pseudonocardiaceae</taxon>
        <taxon>Amycolatopsis</taxon>
    </lineage>
</organism>